<gene>
    <name evidence="2" type="ORF">DXC81_03060</name>
</gene>
<keyword evidence="1" id="KW-0472">Membrane</keyword>
<protein>
    <submittedName>
        <fullName evidence="2">Uncharacterized protein</fullName>
    </submittedName>
</protein>
<evidence type="ECO:0000256" key="1">
    <source>
        <dbReference type="SAM" id="Phobius"/>
    </source>
</evidence>
<name>A0A3E4QVA8_9ACTN</name>
<comment type="caution">
    <text evidence="2">The sequence shown here is derived from an EMBL/GenBank/DDBJ whole genome shotgun (WGS) entry which is preliminary data.</text>
</comment>
<dbReference type="Proteomes" id="UP000260943">
    <property type="component" value="Unassembled WGS sequence"/>
</dbReference>
<accession>A0A3E4QVA8</accession>
<evidence type="ECO:0000313" key="2">
    <source>
        <dbReference type="EMBL" id="RGL11120.1"/>
    </source>
</evidence>
<reference evidence="2 3" key="1">
    <citation type="submission" date="2018-08" db="EMBL/GenBank/DDBJ databases">
        <title>A genome reference for cultivated species of the human gut microbiota.</title>
        <authorList>
            <person name="Zou Y."/>
            <person name="Xue W."/>
            <person name="Luo G."/>
        </authorList>
    </citation>
    <scope>NUCLEOTIDE SEQUENCE [LARGE SCALE GENOMIC DNA]</scope>
    <source>
        <strain evidence="2 3">TF08-14</strain>
    </source>
</reference>
<feature type="transmembrane region" description="Helical" evidence="1">
    <location>
        <begin position="39"/>
        <end position="59"/>
    </location>
</feature>
<dbReference type="RefSeq" id="WP_009141025.1">
    <property type="nucleotide sequence ID" value="NZ_CABKQG010000002.1"/>
</dbReference>
<proteinExistence type="predicted"/>
<organism evidence="2 3">
    <name type="scientific">Collinsella tanakaei</name>
    <dbReference type="NCBI Taxonomy" id="626935"/>
    <lineage>
        <taxon>Bacteria</taxon>
        <taxon>Bacillati</taxon>
        <taxon>Actinomycetota</taxon>
        <taxon>Coriobacteriia</taxon>
        <taxon>Coriobacteriales</taxon>
        <taxon>Coriobacteriaceae</taxon>
        <taxon>Collinsella</taxon>
    </lineage>
</organism>
<dbReference type="GeneID" id="62758722"/>
<sequence length="123" mass="13209">MSAMQKLLKITSIVMLVLGGLFIPLTVMNFIHAETFPGIIIAVLTALTALFDILLGFLGSTAANVPSRVTGLLPIIVMALIVNAASVLYIMLMEGLWVPTLVNATVNLVYSFAAHRVNKEALR</sequence>
<evidence type="ECO:0000313" key="3">
    <source>
        <dbReference type="Proteomes" id="UP000260943"/>
    </source>
</evidence>
<dbReference type="AlphaFoldDB" id="A0A3E4QVA8"/>
<keyword evidence="1" id="KW-1133">Transmembrane helix</keyword>
<feature type="transmembrane region" description="Helical" evidence="1">
    <location>
        <begin position="12"/>
        <end position="33"/>
    </location>
</feature>
<feature type="transmembrane region" description="Helical" evidence="1">
    <location>
        <begin position="71"/>
        <end position="90"/>
    </location>
</feature>
<dbReference type="EMBL" id="QSRJ01000003">
    <property type="protein sequence ID" value="RGL11120.1"/>
    <property type="molecule type" value="Genomic_DNA"/>
</dbReference>
<feature type="transmembrane region" description="Helical" evidence="1">
    <location>
        <begin position="96"/>
        <end position="113"/>
    </location>
</feature>
<keyword evidence="1" id="KW-0812">Transmembrane</keyword>